<gene>
    <name evidence="2" type="ORF">Pc09g00090</name>
    <name evidence="2" type="ORF">PCH_Pc09g00090</name>
</gene>
<accession>B6GWK6</accession>
<dbReference type="EMBL" id="AM920424">
    <property type="protein sequence ID" value="CAP79256.1"/>
    <property type="molecule type" value="Genomic_DNA"/>
</dbReference>
<evidence type="ECO:0000313" key="3">
    <source>
        <dbReference type="Proteomes" id="UP000000724"/>
    </source>
</evidence>
<dbReference type="HOGENOM" id="CLU_1960299_0_0_1"/>
<dbReference type="VEuPathDB" id="FungiDB:PCH_Pc09g00090"/>
<sequence length="128" mass="14548">MSQIHSGHNDGWNLAKDVWRQSQMAFRIGCLTADLCYLCFPHSTKDTPKSSNRLLMRAGSLNTQKVDGNKLNGKYNLTQLPGIMSLHQYSRKSIQPGYSNEHPQSQNREPKSIQGEVKEASVKYIRRV</sequence>
<dbReference type="Proteomes" id="UP000000724">
    <property type="component" value="Contig Pc00c09"/>
</dbReference>
<feature type="region of interest" description="Disordered" evidence="1">
    <location>
        <begin position="91"/>
        <end position="117"/>
    </location>
</feature>
<protein>
    <submittedName>
        <fullName evidence="2">Uncharacterized protein</fullName>
    </submittedName>
</protein>
<dbReference type="AlphaFoldDB" id="B6GWK6"/>
<feature type="compositionally biased region" description="Polar residues" evidence="1">
    <location>
        <begin position="91"/>
        <end position="107"/>
    </location>
</feature>
<reference evidence="2 3" key="1">
    <citation type="journal article" date="2008" name="Nat. Biotechnol.">
        <title>Genome sequencing and analysis of the filamentous fungus Penicillium chrysogenum.</title>
        <authorList>
            <person name="van den Berg M.A."/>
            <person name="Albang R."/>
            <person name="Albermann K."/>
            <person name="Badger J.H."/>
            <person name="Daran J.-M."/>
            <person name="Driessen A.J.M."/>
            <person name="Garcia-Estrada C."/>
            <person name="Fedorova N.D."/>
            <person name="Harris D.M."/>
            <person name="Heijne W.H.M."/>
            <person name="Joardar V.S."/>
            <person name="Kiel J.A.K.W."/>
            <person name="Kovalchuk A."/>
            <person name="Martin J.F."/>
            <person name="Nierman W.C."/>
            <person name="Nijland J.G."/>
            <person name="Pronk J.T."/>
            <person name="Roubos J.A."/>
            <person name="van der Klei I.J."/>
            <person name="van Peij N.N.M.E."/>
            <person name="Veenhuis M."/>
            <person name="von Doehren H."/>
            <person name="Wagner C."/>
            <person name="Wortman J.R."/>
            <person name="Bovenberg R.A.L."/>
        </authorList>
    </citation>
    <scope>NUCLEOTIDE SEQUENCE [LARGE SCALE GENOMIC DNA]</scope>
    <source>
        <strain evidence="3">ATCC 28089 / DSM 1075 / NRRL 1951 / Wisconsin 54-1255</strain>
    </source>
</reference>
<feature type="compositionally biased region" description="Basic and acidic residues" evidence="1">
    <location>
        <begin position="108"/>
        <end position="117"/>
    </location>
</feature>
<name>B6GWK6_PENRW</name>
<organism evidence="2 3">
    <name type="scientific">Penicillium rubens (strain ATCC 28089 / DSM 1075 / NRRL 1951 / Wisconsin 54-1255)</name>
    <name type="common">Penicillium chrysogenum</name>
    <dbReference type="NCBI Taxonomy" id="500485"/>
    <lineage>
        <taxon>Eukaryota</taxon>
        <taxon>Fungi</taxon>
        <taxon>Dikarya</taxon>
        <taxon>Ascomycota</taxon>
        <taxon>Pezizomycotina</taxon>
        <taxon>Eurotiomycetes</taxon>
        <taxon>Eurotiomycetidae</taxon>
        <taxon>Eurotiales</taxon>
        <taxon>Aspergillaceae</taxon>
        <taxon>Penicillium</taxon>
        <taxon>Penicillium chrysogenum species complex</taxon>
    </lineage>
</organism>
<keyword evidence="3" id="KW-1185">Reference proteome</keyword>
<evidence type="ECO:0000313" key="2">
    <source>
        <dbReference type="EMBL" id="CAP79256.1"/>
    </source>
</evidence>
<evidence type="ECO:0000256" key="1">
    <source>
        <dbReference type="SAM" id="MobiDB-lite"/>
    </source>
</evidence>
<proteinExistence type="predicted"/>